<evidence type="ECO:0000313" key="6">
    <source>
        <dbReference type="Proteomes" id="UP000794436"/>
    </source>
</evidence>
<evidence type="ECO:0000256" key="2">
    <source>
        <dbReference type="ARBA" id="ARBA00023043"/>
    </source>
</evidence>
<dbReference type="Proteomes" id="UP000794436">
    <property type="component" value="Unassembled WGS sequence"/>
</dbReference>
<gene>
    <name evidence="5" type="ORF">Poli38472_005851</name>
</gene>
<dbReference type="PROSITE" id="PS50088">
    <property type="entry name" value="ANK_REPEAT"/>
    <property type="match status" value="4"/>
</dbReference>
<dbReference type="GO" id="GO:0035091">
    <property type="term" value="F:phosphatidylinositol binding"/>
    <property type="evidence" value="ECO:0007669"/>
    <property type="project" value="InterPro"/>
</dbReference>
<dbReference type="PRINTS" id="PR01415">
    <property type="entry name" value="ANKYRIN"/>
</dbReference>
<name>A0A8K1FSB1_PYTOL</name>
<keyword evidence="6" id="KW-1185">Reference proteome</keyword>
<dbReference type="InterPro" id="IPR036871">
    <property type="entry name" value="PX_dom_sf"/>
</dbReference>
<keyword evidence="2 3" id="KW-0040">ANK repeat</keyword>
<keyword evidence="1" id="KW-0677">Repeat</keyword>
<dbReference type="PANTHER" id="PTHR24171">
    <property type="entry name" value="ANKYRIN REPEAT DOMAIN-CONTAINING PROTEIN 39-RELATED"/>
    <property type="match status" value="1"/>
</dbReference>
<dbReference type="EMBL" id="SPLM01000002">
    <property type="protein sequence ID" value="TMW68383.1"/>
    <property type="molecule type" value="Genomic_DNA"/>
</dbReference>
<dbReference type="AlphaFoldDB" id="A0A8K1FSB1"/>
<comment type="caution">
    <text evidence="5">The sequence shown here is derived from an EMBL/GenBank/DDBJ whole genome shotgun (WGS) entry which is preliminary data.</text>
</comment>
<organism evidence="5 6">
    <name type="scientific">Pythium oligandrum</name>
    <name type="common">Mycoparasitic fungus</name>
    <dbReference type="NCBI Taxonomy" id="41045"/>
    <lineage>
        <taxon>Eukaryota</taxon>
        <taxon>Sar</taxon>
        <taxon>Stramenopiles</taxon>
        <taxon>Oomycota</taxon>
        <taxon>Peronosporomycetes</taxon>
        <taxon>Pythiales</taxon>
        <taxon>Pythiaceae</taxon>
        <taxon>Pythium</taxon>
    </lineage>
</organism>
<evidence type="ECO:0000313" key="5">
    <source>
        <dbReference type="EMBL" id="TMW68383.1"/>
    </source>
</evidence>
<protein>
    <submittedName>
        <fullName evidence="5">Uncharacterized protein</fullName>
    </submittedName>
</protein>
<dbReference type="Gene3D" id="3.30.1520.10">
    <property type="entry name" value="Phox-like domain"/>
    <property type="match status" value="1"/>
</dbReference>
<accession>A0A8K1FSB1</accession>
<feature type="repeat" description="ANK" evidence="3">
    <location>
        <begin position="347"/>
        <end position="379"/>
    </location>
</feature>
<sequence>MSWWHTSTLRLRSAERSVAGRVVFVVNVSPGTYANQENQEQVDRKSSSVQGATARSYSEFRSLWRSLLRATSSTTLFEEDTRRTSVYDRLSRTSESWVAISRRVLGTIDKPGMFSSGRCHCSQDQCPFDRLHVVLKDYPFPRKKLLLTQLDEYALERRRQELERFLLTIQTYFRGFALAFLDQVDSCEVLHLLNAFLGIDEGARTSVIASPGANVTDSNRLSTPRGSLAPDSTRNARHLPQLQIKTIDVDTSRASWAGRFSTVFDVIGSRVMGSMSSGGDVALALYTASTRGHCGTVVELLDRGADPNAVIGDLSSTALHAASHNGRLKVVQVLLAFGASMNEADARGMTPLMSAVGNGQVQVAQFLMRAGADLSRCNTQGESALHDAVRNGSVRMIRLLLDQGADVNVQNARTGQTPLHIAAVTGNLAKCRLLLGYKADTELCTLRGRKPINLAIEGRHKSVIQLLEQHEDPEYTLHYLHDERQTQMMESSVDPEDIVYDMTPPQDIELVQEEDGATYAVL</sequence>
<feature type="region of interest" description="Disordered" evidence="4">
    <location>
        <begin position="214"/>
        <end position="233"/>
    </location>
</feature>
<dbReference type="InterPro" id="IPR036770">
    <property type="entry name" value="Ankyrin_rpt-contain_sf"/>
</dbReference>
<evidence type="ECO:0000256" key="3">
    <source>
        <dbReference type="PROSITE-ProRule" id="PRU00023"/>
    </source>
</evidence>
<evidence type="ECO:0000256" key="1">
    <source>
        <dbReference type="ARBA" id="ARBA00022737"/>
    </source>
</evidence>
<dbReference type="OrthoDB" id="20872at2759"/>
<feature type="repeat" description="ANK" evidence="3">
    <location>
        <begin position="414"/>
        <end position="446"/>
    </location>
</feature>
<dbReference type="SMART" id="SM00248">
    <property type="entry name" value="ANK"/>
    <property type="match status" value="6"/>
</dbReference>
<dbReference type="Pfam" id="PF12796">
    <property type="entry name" value="Ank_2"/>
    <property type="match status" value="1"/>
</dbReference>
<evidence type="ECO:0000256" key="4">
    <source>
        <dbReference type="SAM" id="MobiDB-lite"/>
    </source>
</evidence>
<feature type="repeat" description="ANK" evidence="3">
    <location>
        <begin position="314"/>
        <end position="346"/>
    </location>
</feature>
<dbReference type="SUPFAM" id="SSF48403">
    <property type="entry name" value="Ankyrin repeat"/>
    <property type="match status" value="1"/>
</dbReference>
<dbReference type="Gene3D" id="1.25.40.20">
    <property type="entry name" value="Ankyrin repeat-containing domain"/>
    <property type="match status" value="2"/>
</dbReference>
<reference evidence="5" key="1">
    <citation type="submission" date="2019-03" db="EMBL/GenBank/DDBJ databases">
        <title>Long read genome sequence of the mycoparasitic Pythium oligandrum ATCC 38472 isolated from sugarbeet rhizosphere.</title>
        <authorList>
            <person name="Gaulin E."/>
        </authorList>
    </citation>
    <scope>NUCLEOTIDE SEQUENCE</scope>
    <source>
        <strain evidence="5">ATCC 38472_TT</strain>
    </source>
</reference>
<dbReference type="PROSITE" id="PS50297">
    <property type="entry name" value="ANK_REP_REGION"/>
    <property type="match status" value="4"/>
</dbReference>
<proteinExistence type="predicted"/>
<feature type="repeat" description="ANK" evidence="3">
    <location>
        <begin position="380"/>
        <end position="412"/>
    </location>
</feature>
<dbReference type="InterPro" id="IPR002110">
    <property type="entry name" value="Ankyrin_rpt"/>
</dbReference>
<dbReference type="Pfam" id="PF00023">
    <property type="entry name" value="Ank"/>
    <property type="match status" value="1"/>
</dbReference>